<organism evidence="3 4">
    <name type="scientific">Brachionus calyciflorus</name>
    <dbReference type="NCBI Taxonomy" id="104777"/>
    <lineage>
        <taxon>Eukaryota</taxon>
        <taxon>Metazoa</taxon>
        <taxon>Spiralia</taxon>
        <taxon>Gnathifera</taxon>
        <taxon>Rotifera</taxon>
        <taxon>Eurotatoria</taxon>
        <taxon>Monogononta</taxon>
        <taxon>Pseudotrocha</taxon>
        <taxon>Ploima</taxon>
        <taxon>Brachionidae</taxon>
        <taxon>Brachionus</taxon>
    </lineage>
</organism>
<evidence type="ECO:0000256" key="2">
    <source>
        <dbReference type="SAM" id="MobiDB-lite"/>
    </source>
</evidence>
<evidence type="ECO:0000256" key="1">
    <source>
        <dbReference type="SAM" id="Coils"/>
    </source>
</evidence>
<name>A0A813Q0N5_9BILA</name>
<dbReference type="Proteomes" id="UP000663879">
    <property type="component" value="Unassembled WGS sequence"/>
</dbReference>
<dbReference type="AlphaFoldDB" id="A0A813Q0N5"/>
<gene>
    <name evidence="3" type="ORF">OXX778_LOCUS4371</name>
</gene>
<evidence type="ECO:0000313" key="4">
    <source>
        <dbReference type="Proteomes" id="UP000663879"/>
    </source>
</evidence>
<proteinExistence type="predicted"/>
<feature type="region of interest" description="Disordered" evidence="2">
    <location>
        <begin position="83"/>
        <end position="145"/>
    </location>
</feature>
<feature type="coiled-coil region" evidence="1">
    <location>
        <begin position="250"/>
        <end position="277"/>
    </location>
</feature>
<evidence type="ECO:0000313" key="3">
    <source>
        <dbReference type="EMBL" id="CAF0759860.1"/>
    </source>
</evidence>
<keyword evidence="1" id="KW-0175">Coiled coil</keyword>
<accession>A0A813Q0N5</accession>
<comment type="caution">
    <text evidence="3">The sequence shown here is derived from an EMBL/GenBank/DDBJ whole genome shotgun (WGS) entry which is preliminary data.</text>
</comment>
<sequence length="290" mass="33355">MDECGNENQAITSKNSNDFNDNIEEFIVDDHEFLAGNLNGKIVVQINDEKIQSPKIFEQKDMIESSKLIDEKKYVQKCDSYPLKNKKSENENSLKNQIDQRKNSTSRFLAPKLIPKATSSSSIDFKSTNKPPNGKPIQQSLDQKRLIRTPSPQLEYNRPTPVPRKSLQVNTRIKIEKTNILSRSPSPNIDTFKRSVRLTKNILATKKDIKKADEIKVEGFNALNPVEKGDVNTELKTEEVKKYDQISFENQELKSMLEKIMQDLKKVLEDNSLLKKEFDEIKSILIDKQK</sequence>
<feature type="compositionally biased region" description="Basic and acidic residues" evidence="2">
    <location>
        <begin position="86"/>
        <end position="102"/>
    </location>
</feature>
<protein>
    <submittedName>
        <fullName evidence="3">Uncharacterized protein</fullName>
    </submittedName>
</protein>
<reference evidence="3" key="1">
    <citation type="submission" date="2021-02" db="EMBL/GenBank/DDBJ databases">
        <authorList>
            <person name="Nowell W R."/>
        </authorList>
    </citation>
    <scope>NUCLEOTIDE SEQUENCE</scope>
    <source>
        <strain evidence="3">Ploen Becks lab</strain>
    </source>
</reference>
<keyword evidence="4" id="KW-1185">Reference proteome</keyword>
<feature type="compositionally biased region" description="Polar residues" evidence="2">
    <location>
        <begin position="117"/>
        <end position="141"/>
    </location>
</feature>
<dbReference type="EMBL" id="CAJNOC010000423">
    <property type="protein sequence ID" value="CAF0759860.1"/>
    <property type="molecule type" value="Genomic_DNA"/>
</dbReference>